<name>A0ABV0KC75_9CYAN</name>
<proteinExistence type="predicted"/>
<dbReference type="RefSeq" id="WP_190706976.1">
    <property type="nucleotide sequence ID" value="NZ_JAMPKX010000021.1"/>
</dbReference>
<comment type="caution">
    <text evidence="2">The sequence shown here is derived from an EMBL/GenBank/DDBJ whole genome shotgun (WGS) entry which is preliminary data.</text>
</comment>
<keyword evidence="3" id="KW-1185">Reference proteome</keyword>
<feature type="compositionally biased region" description="Low complexity" evidence="1">
    <location>
        <begin position="393"/>
        <end position="408"/>
    </location>
</feature>
<accession>A0ABV0KC75</accession>
<feature type="region of interest" description="Disordered" evidence="1">
    <location>
        <begin position="385"/>
        <end position="409"/>
    </location>
</feature>
<reference evidence="2 3" key="1">
    <citation type="submission" date="2022-04" db="EMBL/GenBank/DDBJ databases">
        <title>Positive selection, recombination, and allopatry shape intraspecific diversity of widespread and dominant cyanobacteria.</title>
        <authorList>
            <person name="Wei J."/>
            <person name="Shu W."/>
            <person name="Hu C."/>
        </authorList>
    </citation>
    <scope>NUCLEOTIDE SEQUENCE [LARGE SCALE GENOMIC DNA]</scope>
    <source>
        <strain evidence="2 3">DQ-A4</strain>
    </source>
</reference>
<evidence type="ECO:0000313" key="2">
    <source>
        <dbReference type="EMBL" id="MEP0950161.1"/>
    </source>
</evidence>
<gene>
    <name evidence="2" type="ORF">NC992_25030</name>
</gene>
<feature type="region of interest" description="Disordered" evidence="1">
    <location>
        <begin position="128"/>
        <end position="148"/>
    </location>
</feature>
<sequence length="477" mass="52033">MSNLVKTHPLWIDTAEDAAEGMHNPKLYIGGGLAGGLVLGSLLNPLTGLAALAYGLYLAWDANERNSDQIEAVSDGLIAHLLDKKQLRAYQGEVGADQVQAELAQAIARELRLSDEAETLAKSLGLLGKPKARPQLPPKPLEAASPSPSLANAAPVPFVPIQLDPDCPHFLLLAGSREGKSNALRCLLDGHARVNYVSTKATDQVPAHWEGYVLWGTPDEKGKQLQWLLAQWGAKLAAHAEGTDTEPEWFVFDEAIQIRTYAKRSKVKGLADALAGLQIEIATQGAAIAAYGVLLAQTKNAGPLGIDLDLLQQNFRMVLPLKSRRRLALSVIEKMGGLRLTTEQREEILSNPNRYLQLWLGEDEDIYHDVLPEFQGKLKPLIKCPLGDGTSAPQQPQRQPQETTEPKPLGLRILDYLKGHGEAKTAREIRGACTRSTDSPRASVDEVRDILVLMISEGQITRYEDGSTERYQVTGTI</sequence>
<dbReference type="Proteomes" id="UP001482513">
    <property type="component" value="Unassembled WGS sequence"/>
</dbReference>
<organism evidence="2 3">
    <name type="scientific">Leptolyngbya subtilissima DQ-A4</name>
    <dbReference type="NCBI Taxonomy" id="2933933"/>
    <lineage>
        <taxon>Bacteria</taxon>
        <taxon>Bacillati</taxon>
        <taxon>Cyanobacteriota</taxon>
        <taxon>Cyanophyceae</taxon>
        <taxon>Leptolyngbyales</taxon>
        <taxon>Leptolyngbyaceae</taxon>
        <taxon>Leptolyngbya group</taxon>
        <taxon>Leptolyngbya</taxon>
    </lineage>
</organism>
<dbReference type="EMBL" id="JAMPKX010000021">
    <property type="protein sequence ID" value="MEP0950161.1"/>
    <property type="molecule type" value="Genomic_DNA"/>
</dbReference>
<protein>
    <submittedName>
        <fullName evidence="2">Uncharacterized protein</fullName>
    </submittedName>
</protein>
<evidence type="ECO:0000313" key="3">
    <source>
        <dbReference type="Proteomes" id="UP001482513"/>
    </source>
</evidence>
<evidence type="ECO:0000256" key="1">
    <source>
        <dbReference type="SAM" id="MobiDB-lite"/>
    </source>
</evidence>